<dbReference type="InterPro" id="IPR037012">
    <property type="entry name" value="NanQ/TabA/YiaL_sf"/>
</dbReference>
<dbReference type="NCBIfam" id="TIGR00022">
    <property type="entry name" value="YhcH/YjgK/YiaL family protein"/>
    <property type="match status" value="1"/>
</dbReference>
<accession>A0A4Q7PMH3</accession>
<proteinExistence type="predicted"/>
<reference evidence="1 2" key="1">
    <citation type="submission" date="2019-02" db="EMBL/GenBank/DDBJ databases">
        <title>Genomic Encyclopedia of Type Strains, Phase IV (KMG-IV): sequencing the most valuable type-strain genomes for metagenomic binning, comparative biology and taxonomic classification.</title>
        <authorList>
            <person name="Goeker M."/>
        </authorList>
    </citation>
    <scope>NUCLEOTIDE SEQUENCE [LARGE SCALE GENOMIC DNA]</scope>
    <source>
        <strain evidence="1 2">DSM 29486</strain>
    </source>
</reference>
<sequence>MIYDSKENLDFYRGLGKNYETAVDFLQKTDLEAIEPGKYEVDGKEVYVNVTEYETKAWEDCKFETHEHYTDIQYVISGSEVMTYAPKKDLTVKTEYNPDKDVTFYTDDVRGIDMATPAGYYCIFNPQDGHKPKAMNGKPAMVKKVIVKIKED</sequence>
<organism evidence="1 2">
    <name type="scientific">Cuneatibacter caecimuris</name>
    <dbReference type="NCBI Taxonomy" id="1796618"/>
    <lineage>
        <taxon>Bacteria</taxon>
        <taxon>Bacillati</taxon>
        <taxon>Bacillota</taxon>
        <taxon>Clostridia</taxon>
        <taxon>Lachnospirales</taxon>
        <taxon>Lachnospiraceae</taxon>
        <taxon>Cuneatibacter</taxon>
    </lineage>
</organism>
<dbReference type="Proteomes" id="UP000292927">
    <property type="component" value="Unassembled WGS sequence"/>
</dbReference>
<dbReference type="OrthoDB" id="9792756at2"/>
<protein>
    <submittedName>
        <fullName evidence="1">YhcH/YjgK/YiaL family protein</fullName>
    </submittedName>
</protein>
<dbReference type="PANTHER" id="PTHR34986:SF1">
    <property type="entry name" value="PROTEIN YIAL"/>
    <property type="match status" value="1"/>
</dbReference>
<dbReference type="SUPFAM" id="SSF51197">
    <property type="entry name" value="Clavaminate synthase-like"/>
    <property type="match status" value="1"/>
</dbReference>
<dbReference type="InterPro" id="IPR004375">
    <property type="entry name" value="NanQ/TabA/YiaL"/>
</dbReference>
<dbReference type="EMBL" id="SGXF01000001">
    <property type="protein sequence ID" value="RZT01933.1"/>
    <property type="molecule type" value="Genomic_DNA"/>
</dbReference>
<dbReference type="RefSeq" id="WP_130431873.1">
    <property type="nucleotide sequence ID" value="NZ_SGXF01000001.1"/>
</dbReference>
<dbReference type="AlphaFoldDB" id="A0A4Q7PMH3"/>
<gene>
    <name evidence="1" type="ORF">EV209_0033</name>
</gene>
<evidence type="ECO:0000313" key="1">
    <source>
        <dbReference type="EMBL" id="RZT01933.1"/>
    </source>
</evidence>
<comment type="caution">
    <text evidence="1">The sequence shown here is derived from an EMBL/GenBank/DDBJ whole genome shotgun (WGS) entry which is preliminary data.</text>
</comment>
<dbReference type="Gene3D" id="2.60.120.370">
    <property type="entry name" value="YhcH/YjgK/YiaL"/>
    <property type="match status" value="1"/>
</dbReference>
<dbReference type="GO" id="GO:0005829">
    <property type="term" value="C:cytosol"/>
    <property type="evidence" value="ECO:0007669"/>
    <property type="project" value="TreeGrafter"/>
</dbReference>
<keyword evidence="2" id="KW-1185">Reference proteome</keyword>
<name>A0A4Q7PMH3_9FIRM</name>
<dbReference type="PANTHER" id="PTHR34986">
    <property type="entry name" value="EVOLVED BETA-GALACTOSIDASE SUBUNIT BETA"/>
    <property type="match status" value="1"/>
</dbReference>
<evidence type="ECO:0000313" key="2">
    <source>
        <dbReference type="Proteomes" id="UP000292927"/>
    </source>
</evidence>
<dbReference type="Pfam" id="PF04074">
    <property type="entry name" value="DUF386"/>
    <property type="match status" value="1"/>
</dbReference>